<dbReference type="AlphaFoldDB" id="A0A380PTA9"/>
<keyword evidence="8 9" id="KW-0472">Membrane</keyword>
<evidence type="ECO:0000313" key="11">
    <source>
        <dbReference type="EMBL" id="SUP76836.1"/>
    </source>
</evidence>
<dbReference type="Gene3D" id="2.30.30.830">
    <property type="match status" value="1"/>
</dbReference>
<keyword evidence="6" id="KW-0653">Protein transport</keyword>
<organism evidence="11 12">
    <name type="scientific">Yersinia frederiksenii</name>
    <dbReference type="NCBI Taxonomy" id="29484"/>
    <lineage>
        <taxon>Bacteria</taxon>
        <taxon>Pseudomonadati</taxon>
        <taxon>Pseudomonadota</taxon>
        <taxon>Gammaproteobacteria</taxon>
        <taxon>Enterobacterales</taxon>
        <taxon>Yersiniaceae</taxon>
        <taxon>Yersinia</taxon>
    </lineage>
</organism>
<keyword evidence="7 9" id="KW-1133">Transmembrane helix</keyword>
<dbReference type="OrthoDB" id="6481114at2"/>
<reference evidence="11 12" key="1">
    <citation type="submission" date="2018-06" db="EMBL/GenBank/DDBJ databases">
        <authorList>
            <consortium name="Pathogen Informatics"/>
            <person name="Doyle S."/>
        </authorList>
    </citation>
    <scope>NUCLEOTIDE SEQUENCE [LARGE SCALE GENOMIC DNA]</scope>
    <source>
        <strain evidence="11 12">NCTC11470</strain>
    </source>
</reference>
<accession>A0A380PTA9</accession>
<dbReference type="GO" id="GO:0015031">
    <property type="term" value="P:protein transport"/>
    <property type="evidence" value="ECO:0007669"/>
    <property type="project" value="UniProtKB-KW"/>
</dbReference>
<feature type="domain" description="Type II secretion system protein GspC N-terminal" evidence="10">
    <location>
        <begin position="73"/>
        <end position="169"/>
    </location>
</feature>
<keyword evidence="4" id="KW-0997">Cell inner membrane</keyword>
<keyword evidence="5 9" id="KW-0812">Transmembrane</keyword>
<evidence type="ECO:0000256" key="3">
    <source>
        <dbReference type="ARBA" id="ARBA00022475"/>
    </source>
</evidence>
<evidence type="ECO:0000313" key="12">
    <source>
        <dbReference type="Proteomes" id="UP000254835"/>
    </source>
</evidence>
<name>A0A380PTA9_YERFR</name>
<dbReference type="Proteomes" id="UP000254835">
    <property type="component" value="Unassembled WGS sequence"/>
</dbReference>
<feature type="transmembrane region" description="Helical" evidence="9">
    <location>
        <begin position="21"/>
        <end position="45"/>
    </location>
</feature>
<evidence type="ECO:0000256" key="7">
    <source>
        <dbReference type="ARBA" id="ARBA00022989"/>
    </source>
</evidence>
<comment type="subcellular location">
    <subcellularLocation>
        <location evidence="1">Cell inner membrane</location>
    </subcellularLocation>
</comment>
<keyword evidence="3" id="KW-1003">Cell membrane</keyword>
<dbReference type="Pfam" id="PF11356">
    <property type="entry name" value="T2SSC"/>
    <property type="match status" value="1"/>
</dbReference>
<dbReference type="GO" id="GO:0005886">
    <property type="term" value="C:plasma membrane"/>
    <property type="evidence" value="ECO:0007669"/>
    <property type="project" value="UniProtKB-SubCell"/>
</dbReference>
<evidence type="ECO:0000256" key="9">
    <source>
        <dbReference type="SAM" id="Phobius"/>
    </source>
</evidence>
<dbReference type="InterPro" id="IPR024961">
    <property type="entry name" value="T2SS_GspC_N"/>
</dbReference>
<evidence type="ECO:0000256" key="8">
    <source>
        <dbReference type="ARBA" id="ARBA00023136"/>
    </source>
</evidence>
<keyword evidence="2" id="KW-0813">Transport</keyword>
<evidence type="ECO:0000256" key="1">
    <source>
        <dbReference type="ARBA" id="ARBA00004533"/>
    </source>
</evidence>
<sequence>MLSFFTRIVITPYEMLVKNKIYILDIVIITCVIYQFYIGLIAIIYEEERPIPLLYESEYTEDDNLTQRVKWLEEIKQIDFFRASVSDATIDEDNKVITDMASAPSYTGNLKLAGILKHTDESKSIAILSINGEQNIYFTHDIIEDINIVIVMILVDRIIISEKNLYYTLVIQ</sequence>
<evidence type="ECO:0000256" key="2">
    <source>
        <dbReference type="ARBA" id="ARBA00022448"/>
    </source>
</evidence>
<evidence type="ECO:0000256" key="4">
    <source>
        <dbReference type="ARBA" id="ARBA00022519"/>
    </source>
</evidence>
<evidence type="ECO:0000256" key="5">
    <source>
        <dbReference type="ARBA" id="ARBA00022692"/>
    </source>
</evidence>
<protein>
    <submittedName>
        <fullName evidence="11">General secretion pathway protein C</fullName>
    </submittedName>
</protein>
<proteinExistence type="predicted"/>
<gene>
    <name evidence="11" type="primary">outC</name>
    <name evidence="11" type="ORF">NCTC11470_01891</name>
</gene>
<evidence type="ECO:0000259" key="10">
    <source>
        <dbReference type="Pfam" id="PF11356"/>
    </source>
</evidence>
<dbReference type="EMBL" id="UHJA01000001">
    <property type="protein sequence ID" value="SUP76836.1"/>
    <property type="molecule type" value="Genomic_DNA"/>
</dbReference>
<evidence type="ECO:0000256" key="6">
    <source>
        <dbReference type="ARBA" id="ARBA00022927"/>
    </source>
</evidence>